<protein>
    <submittedName>
        <fullName evidence="1">Uncharacterized protein</fullName>
    </submittedName>
</protein>
<evidence type="ECO:0000313" key="2">
    <source>
        <dbReference type="Proteomes" id="UP000805704"/>
    </source>
</evidence>
<accession>A0ACB7EUM6</accession>
<comment type="caution">
    <text evidence="1">The sequence shown here is derived from an EMBL/GenBank/DDBJ whole genome shotgun (WGS) entry which is preliminary data.</text>
</comment>
<organism evidence="1 2">
    <name type="scientific">Nibea albiflora</name>
    <name type="common">Yellow drum</name>
    <name type="synonym">Corvina albiflora</name>
    <dbReference type="NCBI Taxonomy" id="240163"/>
    <lineage>
        <taxon>Eukaryota</taxon>
        <taxon>Metazoa</taxon>
        <taxon>Chordata</taxon>
        <taxon>Craniata</taxon>
        <taxon>Vertebrata</taxon>
        <taxon>Euteleostomi</taxon>
        <taxon>Actinopterygii</taxon>
        <taxon>Neopterygii</taxon>
        <taxon>Teleostei</taxon>
        <taxon>Neoteleostei</taxon>
        <taxon>Acanthomorphata</taxon>
        <taxon>Eupercaria</taxon>
        <taxon>Sciaenidae</taxon>
        <taxon>Nibea</taxon>
    </lineage>
</organism>
<gene>
    <name evidence="1" type="ORF">GBF38_001240</name>
</gene>
<dbReference type="EMBL" id="CM024810">
    <property type="protein sequence ID" value="KAG8005448.1"/>
    <property type="molecule type" value="Genomic_DNA"/>
</dbReference>
<feature type="non-terminal residue" evidence="1">
    <location>
        <position position="34"/>
    </location>
</feature>
<keyword evidence="2" id="KW-1185">Reference proteome</keyword>
<dbReference type="Proteomes" id="UP000805704">
    <property type="component" value="Chromosome 22"/>
</dbReference>
<sequence>MLTADGIRSHHSYTPSPPVHDPSLCLQLVRSASG</sequence>
<reference evidence="1" key="1">
    <citation type="submission" date="2020-04" db="EMBL/GenBank/DDBJ databases">
        <title>A chromosome-scale assembly and high-density genetic map of the yellow drum (Nibea albiflora) genome.</title>
        <authorList>
            <person name="Xu D."/>
            <person name="Zhang W."/>
            <person name="Chen R."/>
            <person name="Tan P."/>
            <person name="Wang L."/>
            <person name="Song H."/>
            <person name="Tian L."/>
            <person name="Zhu Q."/>
            <person name="Wang B."/>
        </authorList>
    </citation>
    <scope>NUCLEOTIDE SEQUENCE</scope>
    <source>
        <strain evidence="1">ZJHYS-2018</strain>
    </source>
</reference>
<evidence type="ECO:0000313" key="1">
    <source>
        <dbReference type="EMBL" id="KAG8005448.1"/>
    </source>
</evidence>
<name>A0ACB7EUM6_NIBAL</name>
<proteinExistence type="predicted"/>